<evidence type="ECO:0000256" key="3">
    <source>
        <dbReference type="ARBA" id="ARBA00022692"/>
    </source>
</evidence>
<comment type="caution">
    <text evidence="7">The sequence shown here is derived from an EMBL/GenBank/DDBJ whole genome shotgun (WGS) entry which is preliminary data.</text>
</comment>
<dbReference type="AlphaFoldDB" id="A0A4R7E698"/>
<dbReference type="Proteomes" id="UP000295758">
    <property type="component" value="Unassembled WGS sequence"/>
</dbReference>
<reference evidence="7 8" key="1">
    <citation type="submission" date="2019-03" db="EMBL/GenBank/DDBJ databases">
        <title>Deep subsurface shale carbon reservoir microbial communities from Ohio and West Virginia, USA.</title>
        <authorList>
            <person name="Wrighton K."/>
        </authorList>
    </citation>
    <scope>NUCLEOTIDE SEQUENCE [LARGE SCALE GENOMIC DNA]</scope>
    <source>
        <strain evidence="7 8">UTICA-S4D12</strain>
    </source>
</reference>
<dbReference type="InterPro" id="IPR051327">
    <property type="entry name" value="MATE_MepA_subfamily"/>
</dbReference>
<dbReference type="GO" id="GO:0015297">
    <property type="term" value="F:antiporter activity"/>
    <property type="evidence" value="ECO:0007669"/>
    <property type="project" value="InterPro"/>
</dbReference>
<feature type="transmembrane region" description="Helical" evidence="6">
    <location>
        <begin position="12"/>
        <end position="31"/>
    </location>
</feature>
<evidence type="ECO:0000313" key="8">
    <source>
        <dbReference type="Proteomes" id="UP000295758"/>
    </source>
</evidence>
<dbReference type="GO" id="GO:0005886">
    <property type="term" value="C:plasma membrane"/>
    <property type="evidence" value="ECO:0007669"/>
    <property type="project" value="UniProtKB-SubCell"/>
</dbReference>
<keyword evidence="5 6" id="KW-0472">Membrane</keyword>
<accession>A0A4R7E698</accession>
<organism evidence="7 8">
    <name type="scientific">Halanaerobium congolense</name>
    <dbReference type="NCBI Taxonomy" id="54121"/>
    <lineage>
        <taxon>Bacteria</taxon>
        <taxon>Bacillati</taxon>
        <taxon>Bacillota</taxon>
        <taxon>Clostridia</taxon>
        <taxon>Halanaerobiales</taxon>
        <taxon>Halanaerobiaceae</taxon>
        <taxon>Halanaerobium</taxon>
    </lineage>
</organism>
<evidence type="ECO:0000256" key="6">
    <source>
        <dbReference type="SAM" id="Phobius"/>
    </source>
</evidence>
<dbReference type="PANTHER" id="PTHR43823">
    <property type="entry name" value="SPORULATION PROTEIN YKVU"/>
    <property type="match status" value="1"/>
</dbReference>
<feature type="transmembrane region" description="Helical" evidence="6">
    <location>
        <begin position="84"/>
        <end position="107"/>
    </location>
</feature>
<gene>
    <name evidence="7" type="ORF">BY453_12020</name>
</gene>
<keyword evidence="3 6" id="KW-0812">Transmembrane</keyword>
<evidence type="ECO:0000313" key="7">
    <source>
        <dbReference type="EMBL" id="TDS28654.1"/>
    </source>
</evidence>
<dbReference type="EMBL" id="SOAA01000020">
    <property type="protein sequence ID" value="TDS28654.1"/>
    <property type="molecule type" value="Genomic_DNA"/>
</dbReference>
<evidence type="ECO:0000256" key="2">
    <source>
        <dbReference type="ARBA" id="ARBA00022475"/>
    </source>
</evidence>
<name>A0A4R7E698_9FIRM</name>
<dbReference type="Pfam" id="PF01554">
    <property type="entry name" value="MatE"/>
    <property type="match status" value="1"/>
</dbReference>
<dbReference type="PANTHER" id="PTHR43823:SF3">
    <property type="entry name" value="MULTIDRUG EXPORT PROTEIN MEPA"/>
    <property type="match status" value="1"/>
</dbReference>
<evidence type="ECO:0000256" key="5">
    <source>
        <dbReference type="ARBA" id="ARBA00023136"/>
    </source>
</evidence>
<feature type="transmembrane region" description="Helical" evidence="6">
    <location>
        <begin position="143"/>
        <end position="163"/>
    </location>
</feature>
<feature type="transmembrane region" description="Helical" evidence="6">
    <location>
        <begin position="43"/>
        <end position="64"/>
    </location>
</feature>
<dbReference type="GO" id="GO:0042910">
    <property type="term" value="F:xenobiotic transmembrane transporter activity"/>
    <property type="evidence" value="ECO:0007669"/>
    <property type="project" value="InterPro"/>
</dbReference>
<sequence length="176" mass="19653">MGLIFRMQSFFLMMVFGLTQGYLPIVGYNFGHNNPERMKKTILIGNAAALSFGVIGFAVFQLFPEVIIKLFNSDPKLLNIGVSALRRVSLSYFFMVLNIIGVATFQAVGKGMPSFAITFLRQAVFLVPGMYILGEIFGLDAVWYSFPIAELTAFIIMSTWLMASIKDSMSKMRETV</sequence>
<dbReference type="InterPro" id="IPR002528">
    <property type="entry name" value="MATE_fam"/>
</dbReference>
<comment type="subcellular location">
    <subcellularLocation>
        <location evidence="1">Cell membrane</location>
        <topology evidence="1">Multi-pass membrane protein</topology>
    </subcellularLocation>
</comment>
<evidence type="ECO:0000256" key="1">
    <source>
        <dbReference type="ARBA" id="ARBA00004651"/>
    </source>
</evidence>
<keyword evidence="4 6" id="KW-1133">Transmembrane helix</keyword>
<evidence type="ECO:0000256" key="4">
    <source>
        <dbReference type="ARBA" id="ARBA00022989"/>
    </source>
</evidence>
<protein>
    <submittedName>
        <fullName evidence="7">MatE protein</fullName>
    </submittedName>
</protein>
<keyword evidence="2" id="KW-1003">Cell membrane</keyword>
<proteinExistence type="predicted"/>
<feature type="transmembrane region" description="Helical" evidence="6">
    <location>
        <begin position="119"/>
        <end position="137"/>
    </location>
</feature>